<protein>
    <submittedName>
        <fullName evidence="1 2">Uncharacterized protein</fullName>
    </submittedName>
</protein>
<evidence type="ECO:0000313" key="1">
    <source>
        <dbReference type="EMBL" id="KEH16050.1"/>
    </source>
</evidence>
<dbReference type="HOGENOM" id="CLU_2501411_0_0_1"/>
<evidence type="ECO:0000313" key="2">
    <source>
        <dbReference type="EnsemblPlants" id="KEH16050"/>
    </source>
</evidence>
<dbReference type="AlphaFoldDB" id="A0A072TR55"/>
<dbReference type="EMBL" id="KL403085">
    <property type="protein sequence ID" value="KEH16050.1"/>
    <property type="molecule type" value="Genomic_DNA"/>
</dbReference>
<reference evidence="2" key="3">
    <citation type="submission" date="2015-06" db="UniProtKB">
        <authorList>
            <consortium name="EnsemblPlants"/>
        </authorList>
    </citation>
    <scope>IDENTIFICATION</scope>
    <source>
        <strain evidence="2">cv. Jemalong A17</strain>
    </source>
</reference>
<reference evidence="1 3" key="2">
    <citation type="journal article" date="2014" name="BMC Genomics">
        <title>An improved genome release (version Mt4.0) for the model legume Medicago truncatula.</title>
        <authorList>
            <person name="Tang H."/>
            <person name="Krishnakumar V."/>
            <person name="Bidwell S."/>
            <person name="Rosen B."/>
            <person name="Chan A."/>
            <person name="Zhou S."/>
            <person name="Gentzbittel L."/>
            <person name="Childs K.L."/>
            <person name="Yandell M."/>
            <person name="Gundlach H."/>
            <person name="Mayer K.F."/>
            <person name="Schwartz D.C."/>
            <person name="Town C.D."/>
        </authorList>
    </citation>
    <scope>GENOME REANNOTATION</scope>
    <source>
        <strain evidence="1">A17</strain>
        <strain evidence="2 3">cv. Jemalong A17</strain>
    </source>
</reference>
<accession>A0A072TR55</accession>
<dbReference type="Proteomes" id="UP000002051">
    <property type="component" value="Unassembled WGS sequence"/>
</dbReference>
<sequence>MGIYVSYVELCHGNPRQLENLCIMVENTEDVPGETKPNFVEFSGVVKPPKVEAKPNINGASKYVDSVVLPLQAHKVDTAMFFFRRH</sequence>
<name>A0A072TR55_MEDTR</name>
<gene>
    <name evidence="1" type="ORF">MTR_0360s0020</name>
</gene>
<organism evidence="1 3">
    <name type="scientific">Medicago truncatula</name>
    <name type="common">Barrel medic</name>
    <name type="synonym">Medicago tribuloides</name>
    <dbReference type="NCBI Taxonomy" id="3880"/>
    <lineage>
        <taxon>Eukaryota</taxon>
        <taxon>Viridiplantae</taxon>
        <taxon>Streptophyta</taxon>
        <taxon>Embryophyta</taxon>
        <taxon>Tracheophyta</taxon>
        <taxon>Spermatophyta</taxon>
        <taxon>Magnoliopsida</taxon>
        <taxon>eudicotyledons</taxon>
        <taxon>Gunneridae</taxon>
        <taxon>Pentapetalae</taxon>
        <taxon>rosids</taxon>
        <taxon>fabids</taxon>
        <taxon>Fabales</taxon>
        <taxon>Fabaceae</taxon>
        <taxon>Papilionoideae</taxon>
        <taxon>50 kb inversion clade</taxon>
        <taxon>NPAAA clade</taxon>
        <taxon>Hologalegina</taxon>
        <taxon>IRL clade</taxon>
        <taxon>Trifolieae</taxon>
        <taxon>Medicago</taxon>
    </lineage>
</organism>
<proteinExistence type="predicted"/>
<evidence type="ECO:0000313" key="3">
    <source>
        <dbReference type="Proteomes" id="UP000002051"/>
    </source>
</evidence>
<dbReference type="EnsemblPlants" id="KEH16050">
    <property type="protein sequence ID" value="KEH16050"/>
    <property type="gene ID" value="MTR_0360s0020"/>
</dbReference>
<keyword evidence="3" id="KW-1185">Reference proteome</keyword>
<reference evidence="1 3" key="1">
    <citation type="journal article" date="2011" name="Nature">
        <title>The Medicago genome provides insight into the evolution of rhizobial symbioses.</title>
        <authorList>
            <person name="Young N.D."/>
            <person name="Debelle F."/>
            <person name="Oldroyd G.E."/>
            <person name="Geurts R."/>
            <person name="Cannon S.B."/>
            <person name="Udvardi M.K."/>
            <person name="Benedito V.A."/>
            <person name="Mayer K.F."/>
            <person name="Gouzy J."/>
            <person name="Schoof H."/>
            <person name="Van de Peer Y."/>
            <person name="Proost S."/>
            <person name="Cook D.R."/>
            <person name="Meyers B.C."/>
            <person name="Spannagl M."/>
            <person name="Cheung F."/>
            <person name="De Mita S."/>
            <person name="Krishnakumar V."/>
            <person name="Gundlach H."/>
            <person name="Zhou S."/>
            <person name="Mudge J."/>
            <person name="Bharti A.K."/>
            <person name="Murray J.D."/>
            <person name="Naoumkina M.A."/>
            <person name="Rosen B."/>
            <person name="Silverstein K.A."/>
            <person name="Tang H."/>
            <person name="Rombauts S."/>
            <person name="Zhao P.X."/>
            <person name="Zhou P."/>
            <person name="Barbe V."/>
            <person name="Bardou P."/>
            <person name="Bechner M."/>
            <person name="Bellec A."/>
            <person name="Berger A."/>
            <person name="Berges H."/>
            <person name="Bidwell S."/>
            <person name="Bisseling T."/>
            <person name="Choisne N."/>
            <person name="Couloux A."/>
            <person name="Denny R."/>
            <person name="Deshpande S."/>
            <person name="Dai X."/>
            <person name="Doyle J.J."/>
            <person name="Dudez A.M."/>
            <person name="Farmer A.D."/>
            <person name="Fouteau S."/>
            <person name="Franken C."/>
            <person name="Gibelin C."/>
            <person name="Gish J."/>
            <person name="Goldstein S."/>
            <person name="Gonzalez A.J."/>
            <person name="Green P.J."/>
            <person name="Hallab A."/>
            <person name="Hartog M."/>
            <person name="Hua A."/>
            <person name="Humphray S.J."/>
            <person name="Jeong D.H."/>
            <person name="Jing Y."/>
            <person name="Jocker A."/>
            <person name="Kenton S.M."/>
            <person name="Kim D.J."/>
            <person name="Klee K."/>
            <person name="Lai H."/>
            <person name="Lang C."/>
            <person name="Lin S."/>
            <person name="Macmil S.L."/>
            <person name="Magdelenat G."/>
            <person name="Matthews L."/>
            <person name="McCorrison J."/>
            <person name="Monaghan E.L."/>
            <person name="Mun J.H."/>
            <person name="Najar F.Z."/>
            <person name="Nicholson C."/>
            <person name="Noirot C."/>
            <person name="O'Bleness M."/>
            <person name="Paule C.R."/>
            <person name="Poulain J."/>
            <person name="Prion F."/>
            <person name="Qin B."/>
            <person name="Qu C."/>
            <person name="Retzel E.F."/>
            <person name="Riddle C."/>
            <person name="Sallet E."/>
            <person name="Samain S."/>
            <person name="Samson N."/>
            <person name="Sanders I."/>
            <person name="Saurat O."/>
            <person name="Scarpelli C."/>
            <person name="Schiex T."/>
            <person name="Segurens B."/>
            <person name="Severin A.J."/>
            <person name="Sherrier D.J."/>
            <person name="Shi R."/>
            <person name="Sims S."/>
            <person name="Singer S.R."/>
            <person name="Sinharoy S."/>
            <person name="Sterck L."/>
            <person name="Viollet A."/>
            <person name="Wang B.B."/>
            <person name="Wang K."/>
            <person name="Wang M."/>
            <person name="Wang X."/>
            <person name="Warfsmann J."/>
            <person name="Weissenbach J."/>
            <person name="White D.D."/>
            <person name="White J.D."/>
            <person name="Wiley G.B."/>
            <person name="Wincker P."/>
            <person name="Xing Y."/>
            <person name="Yang L."/>
            <person name="Yao Z."/>
            <person name="Ying F."/>
            <person name="Zhai J."/>
            <person name="Zhou L."/>
            <person name="Zuber A."/>
            <person name="Denarie J."/>
            <person name="Dixon R.A."/>
            <person name="May G.D."/>
            <person name="Schwartz D.C."/>
            <person name="Rogers J."/>
            <person name="Quetier F."/>
            <person name="Town C.D."/>
            <person name="Roe B.A."/>
        </authorList>
    </citation>
    <scope>NUCLEOTIDE SEQUENCE [LARGE SCALE GENOMIC DNA]</scope>
    <source>
        <strain evidence="1">A17</strain>
        <strain evidence="2 3">cv. Jemalong A17</strain>
    </source>
</reference>